<name>A0ABP9LRW6_9FLAO</name>
<comment type="caution">
    <text evidence="1">The sequence shown here is derived from an EMBL/GenBank/DDBJ whole genome shotgun (WGS) entry which is preliminary data.</text>
</comment>
<protein>
    <submittedName>
        <fullName evidence="1">Uncharacterized protein</fullName>
    </submittedName>
</protein>
<keyword evidence="2" id="KW-1185">Reference proteome</keyword>
<proteinExistence type="predicted"/>
<dbReference type="Proteomes" id="UP001500353">
    <property type="component" value="Unassembled WGS sequence"/>
</dbReference>
<organism evidence="1 2">
    <name type="scientific">Chryseobacterium ginsengisoli</name>
    <dbReference type="NCBI Taxonomy" id="363853"/>
    <lineage>
        <taxon>Bacteria</taxon>
        <taxon>Pseudomonadati</taxon>
        <taxon>Bacteroidota</taxon>
        <taxon>Flavobacteriia</taxon>
        <taxon>Flavobacteriales</taxon>
        <taxon>Weeksellaceae</taxon>
        <taxon>Chryseobacterium group</taxon>
        <taxon>Chryseobacterium</taxon>
    </lineage>
</organism>
<dbReference type="EMBL" id="BAABHX010000001">
    <property type="protein sequence ID" value="GAA5084175.1"/>
    <property type="molecule type" value="Genomic_DNA"/>
</dbReference>
<evidence type="ECO:0000313" key="1">
    <source>
        <dbReference type="EMBL" id="GAA5084175.1"/>
    </source>
</evidence>
<accession>A0ABP9LRW6</accession>
<gene>
    <name evidence="1" type="ORF">GCM10023210_03690</name>
</gene>
<sequence length="56" mass="6792">MLFKEYRSYNWEKGLGNEVNVENKLEQYSVMWNLPMKTLNYLNNNIKTFSNIFINP</sequence>
<reference evidence="2" key="1">
    <citation type="journal article" date="2019" name="Int. J. Syst. Evol. Microbiol.">
        <title>The Global Catalogue of Microorganisms (GCM) 10K type strain sequencing project: providing services to taxonomists for standard genome sequencing and annotation.</title>
        <authorList>
            <consortium name="The Broad Institute Genomics Platform"/>
            <consortium name="The Broad Institute Genome Sequencing Center for Infectious Disease"/>
            <person name="Wu L."/>
            <person name="Ma J."/>
        </authorList>
    </citation>
    <scope>NUCLEOTIDE SEQUENCE [LARGE SCALE GENOMIC DNA]</scope>
    <source>
        <strain evidence="2">JCM 18019</strain>
    </source>
</reference>
<evidence type="ECO:0000313" key="2">
    <source>
        <dbReference type="Proteomes" id="UP001500353"/>
    </source>
</evidence>